<dbReference type="AlphaFoldDB" id="A0A8J5LHR6"/>
<comment type="caution">
    <text evidence="9">The sequence shown here is derived from an EMBL/GenBank/DDBJ whole genome shotgun (WGS) entry which is preliminary data.</text>
</comment>
<evidence type="ECO:0000256" key="4">
    <source>
        <dbReference type="ARBA" id="ARBA00022968"/>
    </source>
</evidence>
<evidence type="ECO:0000256" key="6">
    <source>
        <dbReference type="SAM" id="MobiDB-lite"/>
    </source>
</evidence>
<keyword evidence="7" id="KW-0472">Membrane</keyword>
<dbReference type="InterPro" id="IPR040911">
    <property type="entry name" value="Exostosin_GT47"/>
</dbReference>
<keyword evidence="7" id="KW-1133">Transmembrane helix</keyword>
<keyword evidence="4" id="KW-0735">Signal-anchor</keyword>
<feature type="transmembrane region" description="Helical" evidence="7">
    <location>
        <begin position="24"/>
        <end position="44"/>
    </location>
</feature>
<gene>
    <name evidence="9" type="ORF">ZIOFF_016709</name>
</gene>
<dbReference type="GO" id="GO:0016757">
    <property type="term" value="F:glycosyltransferase activity"/>
    <property type="evidence" value="ECO:0007669"/>
    <property type="project" value="UniProtKB-KW"/>
</dbReference>
<evidence type="ECO:0000256" key="1">
    <source>
        <dbReference type="ARBA" id="ARBA00004323"/>
    </source>
</evidence>
<dbReference type="OrthoDB" id="1924787at2759"/>
<keyword evidence="3" id="KW-0808">Transferase</keyword>
<keyword evidence="5" id="KW-0333">Golgi apparatus</keyword>
<evidence type="ECO:0000256" key="2">
    <source>
        <dbReference type="ARBA" id="ARBA00010271"/>
    </source>
</evidence>
<dbReference type="PANTHER" id="PTHR11062:SF337">
    <property type="entry name" value="OS04G0109900 PROTEIN"/>
    <property type="match status" value="1"/>
</dbReference>
<feature type="domain" description="Exostosin GT47" evidence="8">
    <location>
        <begin position="151"/>
        <end position="437"/>
    </location>
</feature>
<dbReference type="GO" id="GO:0000139">
    <property type="term" value="C:Golgi membrane"/>
    <property type="evidence" value="ECO:0007669"/>
    <property type="project" value="UniProtKB-SubCell"/>
</dbReference>
<accession>A0A8J5LHR6</accession>
<evidence type="ECO:0000313" key="10">
    <source>
        <dbReference type="Proteomes" id="UP000734854"/>
    </source>
</evidence>
<name>A0A8J5LHR6_ZINOF</name>
<evidence type="ECO:0000256" key="5">
    <source>
        <dbReference type="ARBA" id="ARBA00023034"/>
    </source>
</evidence>
<organism evidence="9 10">
    <name type="scientific">Zingiber officinale</name>
    <name type="common">Ginger</name>
    <name type="synonym">Amomum zingiber</name>
    <dbReference type="NCBI Taxonomy" id="94328"/>
    <lineage>
        <taxon>Eukaryota</taxon>
        <taxon>Viridiplantae</taxon>
        <taxon>Streptophyta</taxon>
        <taxon>Embryophyta</taxon>
        <taxon>Tracheophyta</taxon>
        <taxon>Spermatophyta</taxon>
        <taxon>Magnoliopsida</taxon>
        <taxon>Liliopsida</taxon>
        <taxon>Zingiberales</taxon>
        <taxon>Zingiberaceae</taxon>
        <taxon>Zingiber</taxon>
    </lineage>
</organism>
<comment type="subcellular location">
    <subcellularLocation>
        <location evidence="1">Golgi apparatus membrane</location>
        <topology evidence="1">Single-pass type II membrane protein</topology>
    </subcellularLocation>
</comment>
<dbReference type="Pfam" id="PF03016">
    <property type="entry name" value="Exostosin_GT47"/>
    <property type="match status" value="1"/>
</dbReference>
<keyword evidence="7" id="KW-0812">Transmembrane</keyword>
<keyword evidence="10" id="KW-1185">Reference proteome</keyword>
<evidence type="ECO:0000256" key="7">
    <source>
        <dbReference type="SAM" id="Phobius"/>
    </source>
</evidence>
<comment type="similarity">
    <text evidence="2">Belongs to the glycosyltransferase 47 family.</text>
</comment>
<feature type="region of interest" description="Disordered" evidence="6">
    <location>
        <begin position="60"/>
        <end position="93"/>
    </location>
</feature>
<evidence type="ECO:0000256" key="3">
    <source>
        <dbReference type="ARBA" id="ARBA00022676"/>
    </source>
</evidence>
<sequence>MERLEHGHGHGDGDGDGGFRRPTLLLILVAAFPILSFFAINHGIVSVNFQTKSIAINHGTISHAPSPTIDGDSAEQRIRKRKKKKLGGGGGGDGKVEEDLVMARAAIRNAIISGGNSSSSSLLVVPGDETPLSTAVYRNPTAFLRSYEEMERRFKVYVYDEGEPPLVHDGPCKSIYTTEGRFISEMEYSGVRTRNPAKAHAFFFPFSVTNMVHFLHRPTPYDITKLRGFLAGYVRSVASNHPFWNRSAGADHFMLSCHDWGPLASRGHRELYENSILAFCNANTSEGFNPRKDVSIPEINLYSGFFPEELHKPVAPGLTARPYLAFFAGGRHGAIRQELLRLWKGKVPEMPVFEYLPGRPGGKDYYSFLLQSRFCLCPSGYEVASPRVVEAVYAECVPVIVSESYVLPFSDVLRWEAFSVAVTVEELPRLREILEALPVTELRRLREGVKAVKRHFVLNSPAKRFDVFHMILHSVWLRRLNIKIL</sequence>
<dbReference type="Proteomes" id="UP000734854">
    <property type="component" value="Unassembled WGS sequence"/>
</dbReference>
<evidence type="ECO:0000259" key="8">
    <source>
        <dbReference type="Pfam" id="PF03016"/>
    </source>
</evidence>
<proteinExistence type="inferred from homology"/>
<reference evidence="9 10" key="1">
    <citation type="submission" date="2020-08" db="EMBL/GenBank/DDBJ databases">
        <title>Plant Genome Project.</title>
        <authorList>
            <person name="Zhang R.-G."/>
        </authorList>
    </citation>
    <scope>NUCLEOTIDE SEQUENCE [LARGE SCALE GENOMIC DNA]</scope>
    <source>
        <tissue evidence="9">Rhizome</tissue>
    </source>
</reference>
<dbReference type="EMBL" id="JACMSC010000004">
    <property type="protein sequence ID" value="KAG6526708.1"/>
    <property type="molecule type" value="Genomic_DNA"/>
</dbReference>
<evidence type="ECO:0000313" key="9">
    <source>
        <dbReference type="EMBL" id="KAG6526708.1"/>
    </source>
</evidence>
<keyword evidence="3" id="KW-0328">Glycosyltransferase</keyword>
<dbReference type="PANTHER" id="PTHR11062">
    <property type="entry name" value="EXOSTOSIN HEPARAN SULFATE GLYCOSYLTRANSFERASE -RELATED"/>
    <property type="match status" value="1"/>
</dbReference>
<dbReference type="InterPro" id="IPR004263">
    <property type="entry name" value="Exostosin"/>
</dbReference>
<protein>
    <recommendedName>
        <fullName evidence="8">Exostosin GT47 domain-containing protein</fullName>
    </recommendedName>
</protein>